<name>A0A4S1WTH0_9SPHN</name>
<dbReference type="Proteomes" id="UP000309848">
    <property type="component" value="Unassembled WGS sequence"/>
</dbReference>
<reference evidence="1 2" key="1">
    <citation type="submission" date="2019-04" db="EMBL/GenBank/DDBJ databases">
        <title>Sphingomonas psychrotolerans sp. nov., isolated from soil in the Tianshan Mountains, Xinjiang, China.</title>
        <authorList>
            <person name="Luo Y."/>
            <person name="Sheng H."/>
        </authorList>
    </citation>
    <scope>NUCLEOTIDE SEQUENCE [LARGE SCALE GENOMIC DNA]</scope>
    <source>
        <strain evidence="1 2">KIS18-15</strain>
    </source>
</reference>
<evidence type="ECO:0000313" key="2">
    <source>
        <dbReference type="Proteomes" id="UP000309848"/>
    </source>
</evidence>
<keyword evidence="2" id="KW-1185">Reference proteome</keyword>
<organism evidence="1 2">
    <name type="scientific">Sphingomonas naasensis</name>
    <dbReference type="NCBI Taxonomy" id="1344951"/>
    <lineage>
        <taxon>Bacteria</taxon>
        <taxon>Pseudomonadati</taxon>
        <taxon>Pseudomonadota</taxon>
        <taxon>Alphaproteobacteria</taxon>
        <taxon>Sphingomonadales</taxon>
        <taxon>Sphingomonadaceae</taxon>
        <taxon>Sphingomonas</taxon>
    </lineage>
</organism>
<comment type="caution">
    <text evidence="1">The sequence shown here is derived from an EMBL/GenBank/DDBJ whole genome shotgun (WGS) entry which is preliminary data.</text>
</comment>
<dbReference type="OrthoDB" id="4070623at2"/>
<protein>
    <submittedName>
        <fullName evidence="1">Phage late control D family protein</fullName>
    </submittedName>
</protein>
<dbReference type="EMBL" id="SRXU01000001">
    <property type="protein sequence ID" value="TGX46015.1"/>
    <property type="molecule type" value="Genomic_DNA"/>
</dbReference>
<proteinExistence type="predicted"/>
<dbReference type="Pfam" id="PF05954">
    <property type="entry name" value="Phage_GPD"/>
    <property type="match status" value="1"/>
</dbReference>
<accession>A0A4S1WTH0</accession>
<gene>
    <name evidence="1" type="ORF">E5A74_02245</name>
</gene>
<sequence>MPVAASNVTPLPMRPARPTFEFDGVRVDKLESALITMELADSVEGMARAELVFGNWGGGDTPGFQHFDRKTIEFGKPVKVKLGDDLLFEGKISAITADFADGAPPTIGVLIEDRLQDLRMTRRTRSFERQSIVDVARKIASDHGLTPKIDLQGASQLCIAQVNQSDLALLHDLARREDALLWVQGSELHLARLRPADKVELRWAGSLREFHVEADLAGQRTAIVASGWNVADKKVASHKATDGAVSGETGSNDGGATILKSAFGERVDTIAHALPRDDAEARAVAEASFRHMARRFVTGDGVAESKAAIRVGATLALTGLGKLFDGDYRATAVTHRFDQAMGMRSEFRCERAGLGTP</sequence>
<evidence type="ECO:0000313" key="1">
    <source>
        <dbReference type="EMBL" id="TGX46015.1"/>
    </source>
</evidence>
<dbReference type="RefSeq" id="WP_135982406.1">
    <property type="nucleotide sequence ID" value="NZ_JAASQM010000001.1"/>
</dbReference>
<dbReference type="AlphaFoldDB" id="A0A4S1WTH0"/>
<dbReference type="SUPFAM" id="SSF69279">
    <property type="entry name" value="Phage tail proteins"/>
    <property type="match status" value="1"/>
</dbReference>